<dbReference type="Pfam" id="PF00171">
    <property type="entry name" value="Aldedh"/>
    <property type="match status" value="1"/>
</dbReference>
<evidence type="ECO:0000313" key="10">
    <source>
        <dbReference type="Proteomes" id="UP000510682"/>
    </source>
</evidence>
<dbReference type="AlphaFoldDB" id="A0A7D6DXP4"/>
<dbReference type="GO" id="GO:0036243">
    <property type="term" value="F:succinate-semialdehyde dehydrogenase (NADP+) activity"/>
    <property type="evidence" value="ECO:0007669"/>
    <property type="project" value="UniProtKB-EC"/>
</dbReference>
<comment type="similarity">
    <text evidence="1 7">Belongs to the aldehyde dehydrogenase family.</text>
</comment>
<dbReference type="KEGG" id="mgor:H0P51_27765"/>
<comment type="catalytic activity">
    <reaction evidence="5">
        <text>succinate semialdehyde + NADP(+) + H2O = succinate + NADPH + 2 H(+)</text>
        <dbReference type="Rhea" id="RHEA:13213"/>
        <dbReference type="ChEBI" id="CHEBI:15377"/>
        <dbReference type="ChEBI" id="CHEBI:15378"/>
        <dbReference type="ChEBI" id="CHEBI:30031"/>
        <dbReference type="ChEBI" id="CHEBI:57706"/>
        <dbReference type="ChEBI" id="CHEBI:57783"/>
        <dbReference type="ChEBI" id="CHEBI:58349"/>
        <dbReference type="EC" id="1.2.1.79"/>
    </reaction>
</comment>
<dbReference type="Gene3D" id="3.40.605.10">
    <property type="entry name" value="Aldehyde Dehydrogenase, Chain A, domain 1"/>
    <property type="match status" value="1"/>
</dbReference>
<dbReference type="Proteomes" id="UP000510682">
    <property type="component" value="Chromosome"/>
</dbReference>
<organism evidence="9 10">
    <name type="scientific">Mycobacterium vicinigordonae</name>
    <dbReference type="NCBI Taxonomy" id="1719132"/>
    <lineage>
        <taxon>Bacteria</taxon>
        <taxon>Bacillati</taxon>
        <taxon>Actinomycetota</taxon>
        <taxon>Actinomycetes</taxon>
        <taxon>Mycobacteriales</taxon>
        <taxon>Mycobacteriaceae</taxon>
        <taxon>Mycobacterium</taxon>
    </lineage>
</organism>
<keyword evidence="2 7" id="KW-0560">Oxidoreductase</keyword>
<dbReference type="EMBL" id="CP059165">
    <property type="protein sequence ID" value="QLL07387.1"/>
    <property type="molecule type" value="Genomic_DNA"/>
</dbReference>
<reference evidence="10" key="1">
    <citation type="submission" date="2020-07" db="EMBL/GenBank/DDBJ databases">
        <title>Description of Mycobacterium gordonae subsp. intergordonae subsp.nov. and Mycobacterium gordonae subsp. gordonae subsp. nov.</title>
        <authorList>
            <person name="Yu X."/>
        </authorList>
    </citation>
    <scope>NUCLEOTIDE SEQUENCE [LARGE SCALE GENOMIC DNA]</scope>
    <source>
        <strain evidence="10">24</strain>
    </source>
</reference>
<evidence type="ECO:0000256" key="3">
    <source>
        <dbReference type="ARBA" id="ARBA00039122"/>
    </source>
</evidence>
<accession>A0A7D6DXP4</accession>
<dbReference type="InterPro" id="IPR029510">
    <property type="entry name" value="Ald_DH_CS_GLU"/>
</dbReference>
<dbReference type="FunFam" id="3.40.605.10:FF:000007">
    <property type="entry name" value="NAD/NADP-dependent betaine aldehyde dehydrogenase"/>
    <property type="match status" value="1"/>
</dbReference>
<proteinExistence type="inferred from homology"/>
<evidence type="ECO:0000256" key="6">
    <source>
        <dbReference type="PROSITE-ProRule" id="PRU10007"/>
    </source>
</evidence>
<dbReference type="InterPro" id="IPR016163">
    <property type="entry name" value="Ald_DH_C"/>
</dbReference>
<dbReference type="EC" id="1.2.1.79" evidence="3"/>
<evidence type="ECO:0000256" key="5">
    <source>
        <dbReference type="ARBA" id="ARBA00048559"/>
    </source>
</evidence>
<reference evidence="10" key="3">
    <citation type="submission" date="2023-07" db="EMBL/GenBank/DDBJ databases">
        <title>Description of Mycobacterium gordonae subsp. intergordonae subsp.nov. and Mycobacterium gordonae subsp. gordonae subsp. nov.</title>
        <authorList>
            <person name="Huang H."/>
        </authorList>
    </citation>
    <scope>NUCLEOTIDE SEQUENCE [LARGE SCALE GENOMIC DNA]</scope>
    <source>
        <strain evidence="10">24</strain>
    </source>
</reference>
<dbReference type="PANTHER" id="PTHR11699">
    <property type="entry name" value="ALDEHYDE DEHYDROGENASE-RELATED"/>
    <property type="match status" value="1"/>
</dbReference>
<name>A0A7D6DXP4_9MYCO</name>
<dbReference type="SUPFAM" id="SSF53720">
    <property type="entry name" value="ALDH-like"/>
    <property type="match status" value="1"/>
</dbReference>
<dbReference type="Gene3D" id="3.40.309.10">
    <property type="entry name" value="Aldehyde Dehydrogenase, Chain A, domain 2"/>
    <property type="match status" value="1"/>
</dbReference>
<feature type="active site" evidence="6">
    <location>
        <position position="255"/>
    </location>
</feature>
<evidence type="ECO:0000256" key="7">
    <source>
        <dbReference type="RuleBase" id="RU003345"/>
    </source>
</evidence>
<dbReference type="RefSeq" id="WP_180915961.1">
    <property type="nucleotide sequence ID" value="NZ_CP059165.1"/>
</dbReference>
<evidence type="ECO:0000313" key="9">
    <source>
        <dbReference type="EMBL" id="QLL07387.1"/>
    </source>
</evidence>
<keyword evidence="10" id="KW-1185">Reference proteome</keyword>
<protein>
    <recommendedName>
        <fullName evidence="4">Putative succinate-semialdehyde dehydrogenase [NADP(+)] 2</fullName>
        <ecNumber evidence="3">1.2.1.79</ecNumber>
    </recommendedName>
</protein>
<sequence length="488" mass="50613">MAISAGVLPQALCLIGDEWVSTDSGGVHAHVNAHSGRVQQEVGLAGPAEVDAAVAAARASSDGWRRTPANIRRELLHKLSALLLDHADELADIATLENGTLRAFTPKIAASVPAESFAYYAGWCEKLIGETHPVYPANVLDYTRLEPYGVVAVVVPWNAPLWAVGIAGAPALAAGNCIVVKPPELTPFTSVRFGELALEAGLPPGVVNVIPGAAAAGDALVRHPGVDKIAFTGGAVTGRGVLRATVDNLTPVLLELGGKSANIVFPDTDVRSVVSNAAYYGAVAYSGQACSLPTRLLLHQDIYDDAIDTIITVLNNINVGDPASPHSQMGPIVNDVHTRRILAMIEDAIADGAEVLTGGARLGGELSDGCYIAPTALAVDPAAPIATQEVFGPVLSVLKFRDEDEATSIANDSAFGLAGYVWTDDLRRGHRVAAGLAADFVGINGYPGPGMPPSVPFGGRKGSGWGKEGGWAGIAEMLRVKNVYAVLD</sequence>
<evidence type="ECO:0000256" key="1">
    <source>
        <dbReference type="ARBA" id="ARBA00009986"/>
    </source>
</evidence>
<gene>
    <name evidence="9" type="ORF">H0P51_27765</name>
</gene>
<evidence type="ECO:0000256" key="2">
    <source>
        <dbReference type="ARBA" id="ARBA00023002"/>
    </source>
</evidence>
<dbReference type="InterPro" id="IPR016162">
    <property type="entry name" value="Ald_DH_N"/>
</dbReference>
<dbReference type="PROSITE" id="PS00687">
    <property type="entry name" value="ALDEHYDE_DEHYDR_GLU"/>
    <property type="match status" value="1"/>
</dbReference>
<dbReference type="InterPro" id="IPR015590">
    <property type="entry name" value="Aldehyde_DH_dom"/>
</dbReference>
<dbReference type="InterPro" id="IPR016161">
    <property type="entry name" value="Ald_DH/histidinol_DH"/>
</dbReference>
<evidence type="ECO:0000259" key="8">
    <source>
        <dbReference type="Pfam" id="PF00171"/>
    </source>
</evidence>
<feature type="domain" description="Aldehyde dehydrogenase" evidence="8">
    <location>
        <begin position="19"/>
        <end position="483"/>
    </location>
</feature>
<evidence type="ECO:0000256" key="4">
    <source>
        <dbReference type="ARBA" id="ARBA00039663"/>
    </source>
</evidence>
<reference evidence="9 10" key="2">
    <citation type="submission" date="2020-07" db="EMBL/GenBank/DDBJ databases">
        <authorList>
            <person name="Yu X."/>
        </authorList>
    </citation>
    <scope>NUCLEOTIDE SEQUENCE [LARGE SCALE GENOMIC DNA]</scope>
    <source>
        <strain evidence="10">24</strain>
    </source>
</reference>